<keyword evidence="1" id="KW-0812">Transmembrane</keyword>
<keyword evidence="3" id="KW-1185">Reference proteome</keyword>
<dbReference type="GO" id="GO:0016020">
    <property type="term" value="C:membrane"/>
    <property type="evidence" value="ECO:0007669"/>
    <property type="project" value="InterPro"/>
</dbReference>
<dbReference type="Proteomes" id="UP000199150">
    <property type="component" value="Unassembled WGS sequence"/>
</dbReference>
<organism evidence="2 3">
    <name type="scientific">Asticcacaulis taihuensis</name>
    <dbReference type="NCBI Taxonomy" id="260084"/>
    <lineage>
        <taxon>Bacteria</taxon>
        <taxon>Pseudomonadati</taxon>
        <taxon>Pseudomonadota</taxon>
        <taxon>Alphaproteobacteria</taxon>
        <taxon>Caulobacterales</taxon>
        <taxon>Caulobacteraceae</taxon>
        <taxon>Asticcacaulis</taxon>
    </lineage>
</organism>
<keyword evidence="1" id="KW-0472">Membrane</keyword>
<dbReference type="STRING" id="260084.SAMN02927928_1173"/>
<dbReference type="Pfam" id="PF05656">
    <property type="entry name" value="DUF805"/>
    <property type="match status" value="1"/>
</dbReference>
<dbReference type="RefSeq" id="WP_090644766.1">
    <property type="nucleotide sequence ID" value="NZ_CBCRYE010000001.1"/>
</dbReference>
<dbReference type="OrthoDB" id="7172453at2"/>
<dbReference type="AlphaFoldDB" id="A0A1G4QER7"/>
<evidence type="ECO:0000256" key="1">
    <source>
        <dbReference type="SAM" id="Phobius"/>
    </source>
</evidence>
<feature type="transmembrane region" description="Helical" evidence="1">
    <location>
        <begin position="25"/>
        <end position="44"/>
    </location>
</feature>
<feature type="transmembrane region" description="Helical" evidence="1">
    <location>
        <begin position="90"/>
        <end position="111"/>
    </location>
</feature>
<accession>A0A1G4QER7</accession>
<gene>
    <name evidence="2" type="ORF">SAMN02927928_1173</name>
</gene>
<feature type="transmembrane region" description="Helical" evidence="1">
    <location>
        <begin position="123"/>
        <end position="145"/>
    </location>
</feature>
<feature type="transmembrane region" description="Helical" evidence="1">
    <location>
        <begin position="64"/>
        <end position="83"/>
    </location>
</feature>
<keyword evidence="1" id="KW-1133">Transmembrane helix</keyword>
<proteinExistence type="predicted"/>
<name>A0A1G4QER7_9CAUL</name>
<dbReference type="InterPro" id="IPR008523">
    <property type="entry name" value="DUF805"/>
</dbReference>
<reference evidence="3" key="1">
    <citation type="submission" date="2016-10" db="EMBL/GenBank/DDBJ databases">
        <authorList>
            <person name="Varghese N."/>
            <person name="Submissions S."/>
        </authorList>
    </citation>
    <scope>NUCLEOTIDE SEQUENCE [LARGE SCALE GENOMIC DNA]</scope>
    <source>
        <strain evidence="3">CGMCC 1.3431</strain>
    </source>
</reference>
<dbReference type="EMBL" id="FMTS01000001">
    <property type="protein sequence ID" value="SCW43094.1"/>
    <property type="molecule type" value="Genomic_DNA"/>
</dbReference>
<sequence>MAKHHILVGANAMFSPRGRINRLQFVLNFWACQVLIFVIWFGIAILPDALSDEWAARLDQPLNWLTMVLTVLLYFALFCLCATRLHDVGLSAWLGLILFAGFIPGLISSIGSDAIEAAGLTDMVNFIAFLGNLAVLILGIALSVWPGQPEENIYGPSPDQT</sequence>
<protein>
    <submittedName>
        <fullName evidence="2">Uncharacterized membrane protein YhaH, DUF805 family</fullName>
    </submittedName>
</protein>
<evidence type="ECO:0000313" key="3">
    <source>
        <dbReference type="Proteomes" id="UP000199150"/>
    </source>
</evidence>
<evidence type="ECO:0000313" key="2">
    <source>
        <dbReference type="EMBL" id="SCW43094.1"/>
    </source>
</evidence>